<dbReference type="AlphaFoldDB" id="A0A2Z6Q680"/>
<dbReference type="PROSITE" id="PS00107">
    <property type="entry name" value="PROTEIN_KINASE_ATP"/>
    <property type="match status" value="1"/>
</dbReference>
<keyword evidence="2 5" id="KW-0547">Nucleotide-binding</keyword>
<name>A0A2Z6Q680_9GLOM</name>
<dbReference type="InterPro" id="IPR000719">
    <property type="entry name" value="Prot_kinase_dom"/>
</dbReference>
<dbReference type="STRING" id="94130.A0A2Z6Q680"/>
<organism evidence="7 8">
    <name type="scientific">Rhizophagus clarus</name>
    <dbReference type="NCBI Taxonomy" id="94130"/>
    <lineage>
        <taxon>Eukaryota</taxon>
        <taxon>Fungi</taxon>
        <taxon>Fungi incertae sedis</taxon>
        <taxon>Mucoromycota</taxon>
        <taxon>Glomeromycotina</taxon>
        <taxon>Glomeromycetes</taxon>
        <taxon>Glomerales</taxon>
        <taxon>Glomeraceae</taxon>
        <taxon>Rhizophagus</taxon>
    </lineage>
</organism>
<dbReference type="PROSITE" id="PS50011">
    <property type="entry name" value="PROTEIN_KINASE_DOM"/>
    <property type="match status" value="1"/>
</dbReference>
<gene>
    <name evidence="7" type="ORF">RclHR1_10470007</name>
</gene>
<dbReference type="SUPFAM" id="SSF56112">
    <property type="entry name" value="Protein kinase-like (PK-like)"/>
    <property type="match status" value="1"/>
</dbReference>
<accession>A0A2Z6Q680</accession>
<dbReference type="PANTHER" id="PTHR44329:SF288">
    <property type="entry name" value="MITOGEN-ACTIVATED PROTEIN KINASE KINASE KINASE 20"/>
    <property type="match status" value="1"/>
</dbReference>
<dbReference type="EMBL" id="BEXD01000055">
    <property type="protein sequence ID" value="GBB83802.1"/>
    <property type="molecule type" value="Genomic_DNA"/>
</dbReference>
<feature type="domain" description="Protein kinase" evidence="6">
    <location>
        <begin position="31"/>
        <end position="222"/>
    </location>
</feature>
<evidence type="ECO:0000313" key="8">
    <source>
        <dbReference type="Proteomes" id="UP000247702"/>
    </source>
</evidence>
<sequence length="222" mass="25957">MQNNGNIDERINWIEEAIDKSHIKYYEYEHFKNIQEIGYGAFGTVFRANWKNLDNYLAIKLQREVDFYHNIIRFYGITKLESENKAYRSRNYLLVMEYADGGTLRDYLKNNFHRLTWNDKYNLAHQLACSVLCLHDEGIVHRDLHSCNVLVHRNSIKLADFGLSKRIDEASNSQSKLFGMVSYIDPKVLANSNILKLNKKSDVHSPTKSIGPPCRSFADHFY</sequence>
<keyword evidence="4 5" id="KW-0067">ATP-binding</keyword>
<dbReference type="Proteomes" id="UP000247702">
    <property type="component" value="Unassembled WGS sequence"/>
</dbReference>
<dbReference type="GO" id="GO:0004674">
    <property type="term" value="F:protein serine/threonine kinase activity"/>
    <property type="evidence" value="ECO:0007669"/>
    <property type="project" value="TreeGrafter"/>
</dbReference>
<evidence type="ECO:0000256" key="1">
    <source>
        <dbReference type="ARBA" id="ARBA00022679"/>
    </source>
</evidence>
<keyword evidence="3" id="KW-0418">Kinase</keyword>
<dbReference type="InterPro" id="IPR001245">
    <property type="entry name" value="Ser-Thr/Tyr_kinase_cat_dom"/>
</dbReference>
<dbReference type="InterPro" id="IPR051681">
    <property type="entry name" value="Ser/Thr_Kinases-Pseudokinases"/>
</dbReference>
<proteinExistence type="predicted"/>
<evidence type="ECO:0000256" key="2">
    <source>
        <dbReference type="ARBA" id="ARBA00022741"/>
    </source>
</evidence>
<evidence type="ECO:0000256" key="3">
    <source>
        <dbReference type="ARBA" id="ARBA00022777"/>
    </source>
</evidence>
<comment type="caution">
    <text evidence="7">The sequence shown here is derived from an EMBL/GenBank/DDBJ whole genome shotgun (WGS) entry which is preliminary data.</text>
</comment>
<dbReference type="GO" id="GO:0005524">
    <property type="term" value="F:ATP binding"/>
    <property type="evidence" value="ECO:0007669"/>
    <property type="project" value="UniProtKB-UniRule"/>
</dbReference>
<evidence type="ECO:0000259" key="6">
    <source>
        <dbReference type="PROSITE" id="PS50011"/>
    </source>
</evidence>
<protein>
    <recommendedName>
        <fullName evidence="6">Protein kinase domain-containing protein</fullName>
    </recommendedName>
</protein>
<feature type="binding site" evidence="5">
    <location>
        <position position="60"/>
    </location>
    <ligand>
        <name>ATP</name>
        <dbReference type="ChEBI" id="CHEBI:30616"/>
    </ligand>
</feature>
<evidence type="ECO:0000256" key="5">
    <source>
        <dbReference type="PROSITE-ProRule" id="PRU10141"/>
    </source>
</evidence>
<reference evidence="7 8" key="1">
    <citation type="submission" date="2017-11" db="EMBL/GenBank/DDBJ databases">
        <title>The genome of Rhizophagus clarus HR1 reveals common genetic basis of auxotrophy among arbuscular mycorrhizal fungi.</title>
        <authorList>
            <person name="Kobayashi Y."/>
        </authorList>
    </citation>
    <scope>NUCLEOTIDE SEQUENCE [LARGE SCALE GENOMIC DNA]</scope>
    <source>
        <strain evidence="7 8">HR1</strain>
    </source>
</reference>
<evidence type="ECO:0000313" key="7">
    <source>
        <dbReference type="EMBL" id="GBB83802.1"/>
    </source>
</evidence>
<evidence type="ECO:0000256" key="4">
    <source>
        <dbReference type="ARBA" id="ARBA00022840"/>
    </source>
</evidence>
<dbReference type="InterPro" id="IPR011009">
    <property type="entry name" value="Kinase-like_dom_sf"/>
</dbReference>
<dbReference type="Gene3D" id="1.10.510.10">
    <property type="entry name" value="Transferase(Phosphotransferase) domain 1"/>
    <property type="match status" value="1"/>
</dbReference>
<keyword evidence="8" id="KW-1185">Reference proteome</keyword>
<dbReference type="Pfam" id="PF07714">
    <property type="entry name" value="PK_Tyr_Ser-Thr"/>
    <property type="match status" value="1"/>
</dbReference>
<keyword evidence="1" id="KW-0808">Transferase</keyword>
<dbReference type="PANTHER" id="PTHR44329">
    <property type="entry name" value="SERINE/THREONINE-PROTEIN KINASE TNNI3K-RELATED"/>
    <property type="match status" value="1"/>
</dbReference>
<dbReference type="InterPro" id="IPR017441">
    <property type="entry name" value="Protein_kinase_ATP_BS"/>
</dbReference>